<protein>
    <recommendedName>
        <fullName evidence="1">AB hydrolase-1 domain-containing protein</fullName>
    </recommendedName>
</protein>
<gene>
    <name evidence="2" type="ORF">MAIT1_05367</name>
</gene>
<sequence length="187" mass="20618">MAWLGRPCQFDLSAVCTTQDWSVGRFSAPLVAAMSRAVDQLKQRAGAQSIALAGHSGGATMALLLAQRREDVRAVVSIAGVLDHGAWTDHHGVTPLKQSLRIDDQAHKLAQLPQAHFAGARDRVAPSTLMRRFIREYGPFACVMDRVAEQADHQNGWLAYWPELLAWGRERLARCAAPWRASGLQLR</sequence>
<reference evidence="2 3" key="1">
    <citation type="journal article" date="2016" name="BMC Genomics">
        <title>Combined genomic and structural analyses of a cultured magnetotactic bacterium reveals its niche adaptation to a dynamic environment.</title>
        <authorList>
            <person name="Araujo A.C."/>
            <person name="Morillo V."/>
            <person name="Cypriano J."/>
            <person name="Teixeira L.C."/>
            <person name="Leao P."/>
            <person name="Lyra S."/>
            <person name="Almeida L.G."/>
            <person name="Bazylinski D.A."/>
            <person name="Vasconcellos A.T."/>
            <person name="Abreu F."/>
            <person name="Lins U."/>
        </authorList>
    </citation>
    <scope>NUCLEOTIDE SEQUENCE [LARGE SCALE GENOMIC DNA]</scope>
    <source>
        <strain evidence="2 3">IT-1</strain>
    </source>
</reference>
<dbReference type="AlphaFoldDB" id="A0A1Y2K2X4"/>
<accession>A0A1Y2K2X4</accession>
<dbReference type="Gene3D" id="3.40.50.1820">
    <property type="entry name" value="alpha/beta hydrolase"/>
    <property type="match status" value="1"/>
</dbReference>
<evidence type="ECO:0000313" key="3">
    <source>
        <dbReference type="Proteomes" id="UP000194003"/>
    </source>
</evidence>
<proteinExistence type="predicted"/>
<keyword evidence="3" id="KW-1185">Reference proteome</keyword>
<evidence type="ECO:0000259" key="1">
    <source>
        <dbReference type="Pfam" id="PF00561"/>
    </source>
</evidence>
<dbReference type="SUPFAM" id="SSF53474">
    <property type="entry name" value="alpha/beta-Hydrolases"/>
    <property type="match status" value="1"/>
</dbReference>
<organism evidence="2 3">
    <name type="scientific">Magnetofaba australis IT-1</name>
    <dbReference type="NCBI Taxonomy" id="1434232"/>
    <lineage>
        <taxon>Bacteria</taxon>
        <taxon>Pseudomonadati</taxon>
        <taxon>Pseudomonadota</taxon>
        <taxon>Magnetococcia</taxon>
        <taxon>Magnetococcales</taxon>
        <taxon>Magnetococcaceae</taxon>
        <taxon>Magnetofaba</taxon>
    </lineage>
</organism>
<dbReference type="EMBL" id="LVJN01000020">
    <property type="protein sequence ID" value="OSM02017.1"/>
    <property type="molecule type" value="Genomic_DNA"/>
</dbReference>
<evidence type="ECO:0000313" key="2">
    <source>
        <dbReference type="EMBL" id="OSM02017.1"/>
    </source>
</evidence>
<feature type="domain" description="AB hydrolase-1" evidence="1">
    <location>
        <begin position="32"/>
        <end position="116"/>
    </location>
</feature>
<dbReference type="InterPro" id="IPR000073">
    <property type="entry name" value="AB_hydrolase_1"/>
</dbReference>
<name>A0A1Y2K2X4_9PROT</name>
<dbReference type="Pfam" id="PF00561">
    <property type="entry name" value="Abhydrolase_1"/>
    <property type="match status" value="1"/>
</dbReference>
<dbReference type="Proteomes" id="UP000194003">
    <property type="component" value="Unassembled WGS sequence"/>
</dbReference>
<dbReference type="InterPro" id="IPR029058">
    <property type="entry name" value="AB_hydrolase_fold"/>
</dbReference>
<comment type="caution">
    <text evidence="2">The sequence shown here is derived from an EMBL/GenBank/DDBJ whole genome shotgun (WGS) entry which is preliminary data.</text>
</comment>
<dbReference type="STRING" id="1434232.MAIT1_05367"/>